<keyword evidence="5" id="KW-1185">Reference proteome</keyword>
<dbReference type="InterPro" id="IPR009057">
    <property type="entry name" value="Homeodomain-like_sf"/>
</dbReference>
<dbReference type="PRINTS" id="PR00455">
    <property type="entry name" value="HTHTETR"/>
</dbReference>
<dbReference type="KEGG" id="blep:AL038_11885"/>
<protein>
    <submittedName>
        <fullName evidence="4">TetR family transcriptional regulator</fullName>
    </submittedName>
</protein>
<reference evidence="5" key="1">
    <citation type="submission" date="2016-12" db="EMBL/GenBank/DDBJ databases">
        <title>Complete Genome Sequence of Beggiatoa leptomitiformis D-401.</title>
        <authorList>
            <person name="Fomenkov A."/>
            <person name="Vincze T."/>
            <person name="Grabovich M."/>
            <person name="Anton B.P."/>
            <person name="Dubinina G."/>
            <person name="Orlova M."/>
            <person name="Belousova E."/>
            <person name="Roberts R.J."/>
        </authorList>
    </citation>
    <scope>NUCLEOTIDE SEQUENCE [LARGE SCALE GENOMIC DNA]</scope>
    <source>
        <strain evidence="5">D-401</strain>
    </source>
</reference>
<dbReference type="STRING" id="288004.AL038_11885"/>
<dbReference type="SUPFAM" id="SSF46689">
    <property type="entry name" value="Homeodomain-like"/>
    <property type="match status" value="1"/>
</dbReference>
<dbReference type="PANTHER" id="PTHR30055">
    <property type="entry name" value="HTH-TYPE TRANSCRIPTIONAL REGULATOR RUTR"/>
    <property type="match status" value="1"/>
</dbReference>
<dbReference type="AlphaFoldDB" id="A0A2N9YFW9"/>
<dbReference type="InterPro" id="IPR054422">
    <property type="entry name" value="TetR-like_HI_0893_C"/>
</dbReference>
<dbReference type="EMBL" id="CP018889">
    <property type="protein sequence ID" value="AUI69408.1"/>
    <property type="molecule type" value="Genomic_DNA"/>
</dbReference>
<sequence>MDDKRCLILDATRQLIVNHGLHGTSMNMIVKASGVPMGTIYRYFKDKETLINELHRELIGHIAKVICKGLNETESLRQQLEQLINNIIDCNEVYPDRFLTKAILDMVPRPEDEEKALLEKIFQPVLSFALRGIEQGVFKPLPVDVLLSLGLGPVEWHFHVHKRNLHGLTPKQRALFIQACWDAMTLEDKR</sequence>
<keyword evidence="1 2" id="KW-0238">DNA-binding</keyword>
<dbReference type="Pfam" id="PF00440">
    <property type="entry name" value="TetR_N"/>
    <property type="match status" value="1"/>
</dbReference>
<dbReference type="Proteomes" id="UP000234271">
    <property type="component" value="Chromosome"/>
</dbReference>
<dbReference type="PANTHER" id="PTHR30055:SF207">
    <property type="entry name" value="HTH-TYPE TRANSCRIPTIONAL REPRESSOR FATR"/>
    <property type="match status" value="1"/>
</dbReference>
<dbReference type="InterPro" id="IPR036271">
    <property type="entry name" value="Tet_transcr_reg_TetR-rel_C_sf"/>
</dbReference>
<dbReference type="OrthoDB" id="63332at2"/>
<dbReference type="GO" id="GO:0000976">
    <property type="term" value="F:transcription cis-regulatory region binding"/>
    <property type="evidence" value="ECO:0007669"/>
    <property type="project" value="TreeGrafter"/>
</dbReference>
<dbReference type="GO" id="GO:0003700">
    <property type="term" value="F:DNA-binding transcription factor activity"/>
    <property type="evidence" value="ECO:0007669"/>
    <property type="project" value="TreeGrafter"/>
</dbReference>
<evidence type="ECO:0000256" key="2">
    <source>
        <dbReference type="PROSITE-ProRule" id="PRU00335"/>
    </source>
</evidence>
<accession>A0A2N9YFW9</accession>
<dbReference type="RefSeq" id="WP_062153111.1">
    <property type="nucleotide sequence ID" value="NZ_CP012373.2"/>
</dbReference>
<name>A0A2N9YFW9_9GAMM</name>
<evidence type="ECO:0000256" key="1">
    <source>
        <dbReference type="ARBA" id="ARBA00023125"/>
    </source>
</evidence>
<organism evidence="4 5">
    <name type="scientific">Beggiatoa leptomitoformis</name>
    <dbReference type="NCBI Taxonomy" id="288004"/>
    <lineage>
        <taxon>Bacteria</taxon>
        <taxon>Pseudomonadati</taxon>
        <taxon>Pseudomonadota</taxon>
        <taxon>Gammaproteobacteria</taxon>
        <taxon>Thiotrichales</taxon>
        <taxon>Thiotrichaceae</taxon>
        <taxon>Beggiatoa</taxon>
    </lineage>
</organism>
<feature type="domain" description="HTH tetR-type" evidence="3">
    <location>
        <begin position="2"/>
        <end position="62"/>
    </location>
</feature>
<gene>
    <name evidence="4" type="ORF">BLE401_12385</name>
</gene>
<evidence type="ECO:0000259" key="3">
    <source>
        <dbReference type="PROSITE" id="PS50977"/>
    </source>
</evidence>
<evidence type="ECO:0000313" key="5">
    <source>
        <dbReference type="Proteomes" id="UP000234271"/>
    </source>
</evidence>
<dbReference type="InterPro" id="IPR001647">
    <property type="entry name" value="HTH_TetR"/>
</dbReference>
<dbReference type="SUPFAM" id="SSF48498">
    <property type="entry name" value="Tetracyclin repressor-like, C-terminal domain"/>
    <property type="match status" value="1"/>
</dbReference>
<dbReference type="Gene3D" id="1.10.357.10">
    <property type="entry name" value="Tetracycline Repressor, domain 2"/>
    <property type="match status" value="1"/>
</dbReference>
<feature type="DNA-binding region" description="H-T-H motif" evidence="2">
    <location>
        <begin position="25"/>
        <end position="44"/>
    </location>
</feature>
<dbReference type="Pfam" id="PF22604">
    <property type="entry name" value="TetR_HI_0893_C"/>
    <property type="match status" value="1"/>
</dbReference>
<evidence type="ECO:0000313" key="4">
    <source>
        <dbReference type="EMBL" id="AUI69408.1"/>
    </source>
</evidence>
<dbReference type="InterPro" id="IPR050109">
    <property type="entry name" value="HTH-type_TetR-like_transc_reg"/>
</dbReference>
<dbReference type="PROSITE" id="PS50977">
    <property type="entry name" value="HTH_TETR_2"/>
    <property type="match status" value="1"/>
</dbReference>
<proteinExistence type="predicted"/>